<dbReference type="Proteomes" id="UP000648187">
    <property type="component" value="Unassembled WGS sequence"/>
</dbReference>
<dbReference type="EMBL" id="JACKWZ010000599">
    <property type="protein sequence ID" value="KAF9406403.1"/>
    <property type="molecule type" value="Genomic_DNA"/>
</dbReference>
<dbReference type="AlphaFoldDB" id="A0A835G3E0"/>
<protein>
    <submittedName>
        <fullName evidence="3">Uncharacterized protein</fullName>
    </submittedName>
</protein>
<evidence type="ECO:0000313" key="3">
    <source>
        <dbReference type="EMBL" id="KAF9406404.1"/>
    </source>
</evidence>
<dbReference type="EMBL" id="JACKWZ010000599">
    <property type="protein sequence ID" value="KAF9406404.1"/>
    <property type="molecule type" value="Genomic_DNA"/>
</dbReference>
<dbReference type="EMBL" id="JACKWZ010000599">
    <property type="protein sequence ID" value="KAF9406405.1"/>
    <property type="molecule type" value="Genomic_DNA"/>
</dbReference>
<dbReference type="EMBL" id="JACKWZ010000152">
    <property type="protein sequence ID" value="KAF9413747.1"/>
    <property type="molecule type" value="Genomic_DNA"/>
</dbReference>
<sequence>MLLCVLMVLLNGVSLVKLLDISVFFRRTIIKIREVQGPALVFKAHPYSFTNSEWSQFSSQECTMLNASSRV</sequence>
<proteinExistence type="predicted"/>
<accession>A0A835G3E0</accession>
<feature type="chain" id="PRO_5036418058" evidence="1">
    <location>
        <begin position="19"/>
        <end position="71"/>
    </location>
</feature>
<dbReference type="EMBL" id="JACKWZ010000152">
    <property type="protein sequence ID" value="KAF9413746.1"/>
    <property type="molecule type" value="Genomic_DNA"/>
</dbReference>
<evidence type="ECO:0000313" key="2">
    <source>
        <dbReference type="EMBL" id="KAF9406403.1"/>
    </source>
</evidence>
<evidence type="ECO:0000313" key="5">
    <source>
        <dbReference type="EMBL" id="KAF9413746.1"/>
    </source>
</evidence>
<evidence type="ECO:0000313" key="6">
    <source>
        <dbReference type="EMBL" id="KAF9413747.1"/>
    </source>
</evidence>
<gene>
    <name evidence="5" type="ORF">HW555_008192</name>
    <name evidence="6" type="ORF">HW555_008193</name>
    <name evidence="2" type="ORF">HW555_013225</name>
    <name evidence="3" type="ORF">HW555_013226</name>
    <name evidence="4" type="ORF">HW555_013227</name>
</gene>
<feature type="signal peptide" evidence="1">
    <location>
        <begin position="1"/>
        <end position="18"/>
    </location>
</feature>
<keyword evidence="1" id="KW-0732">Signal</keyword>
<evidence type="ECO:0000313" key="7">
    <source>
        <dbReference type="Proteomes" id="UP000648187"/>
    </source>
</evidence>
<evidence type="ECO:0000256" key="1">
    <source>
        <dbReference type="SAM" id="SignalP"/>
    </source>
</evidence>
<organism evidence="3 7">
    <name type="scientific">Spodoptera exigua</name>
    <name type="common">Beet armyworm</name>
    <name type="synonym">Noctua fulgens</name>
    <dbReference type="NCBI Taxonomy" id="7107"/>
    <lineage>
        <taxon>Eukaryota</taxon>
        <taxon>Metazoa</taxon>
        <taxon>Ecdysozoa</taxon>
        <taxon>Arthropoda</taxon>
        <taxon>Hexapoda</taxon>
        <taxon>Insecta</taxon>
        <taxon>Pterygota</taxon>
        <taxon>Neoptera</taxon>
        <taxon>Endopterygota</taxon>
        <taxon>Lepidoptera</taxon>
        <taxon>Glossata</taxon>
        <taxon>Ditrysia</taxon>
        <taxon>Noctuoidea</taxon>
        <taxon>Noctuidae</taxon>
        <taxon>Amphipyrinae</taxon>
        <taxon>Spodoptera</taxon>
    </lineage>
</organism>
<name>A0A835G3E0_SPOEX</name>
<evidence type="ECO:0000313" key="4">
    <source>
        <dbReference type="EMBL" id="KAF9406405.1"/>
    </source>
</evidence>
<keyword evidence="7" id="KW-1185">Reference proteome</keyword>
<comment type="caution">
    <text evidence="3">The sequence shown here is derived from an EMBL/GenBank/DDBJ whole genome shotgun (WGS) entry which is preliminary data.</text>
</comment>
<reference evidence="3" key="1">
    <citation type="submission" date="2020-08" db="EMBL/GenBank/DDBJ databases">
        <title>Spodoptera exigua strain:BAW_Kor-Di-RS1 Genome sequencing and assembly.</title>
        <authorList>
            <person name="Kim J."/>
            <person name="Nam H.Y."/>
            <person name="Kwon M."/>
            <person name="Choi J.H."/>
            <person name="Cho S.R."/>
            <person name="Kim G.-H."/>
        </authorList>
    </citation>
    <scope>NUCLEOTIDE SEQUENCE</scope>
    <source>
        <strain evidence="3">BAW_Kor-Di-RS1</strain>
        <tissue evidence="3">Whole-body</tissue>
    </source>
</reference>